<evidence type="ECO:0000313" key="3">
    <source>
        <dbReference type="Proteomes" id="UP000030653"/>
    </source>
</evidence>
<feature type="compositionally biased region" description="Basic and acidic residues" evidence="1">
    <location>
        <begin position="24"/>
        <end position="34"/>
    </location>
</feature>
<feature type="region of interest" description="Disordered" evidence="1">
    <location>
        <begin position="176"/>
        <end position="209"/>
    </location>
</feature>
<feature type="region of interest" description="Disordered" evidence="1">
    <location>
        <begin position="86"/>
        <end position="138"/>
    </location>
</feature>
<dbReference type="GeneID" id="63688694"/>
<dbReference type="HOGENOM" id="CLU_1318145_0_0_1"/>
<dbReference type="RefSeq" id="XP_040625621.1">
    <property type="nucleotide sequence ID" value="XM_040773632.1"/>
</dbReference>
<sequence length="209" mass="22555">MKTKQGSSPTFLKRFKTRLRSMSRGKDEVPEAKVDAPPIPNMGVPKNPSITLVVQAPTSRPHGPVRRMSKASLLAAFSNKSTASLVKNASAETQTSDSKAPPPYRSALSDAVPLPEGRGEEVAQGKDVDPTLVPLPESPIISSLEVDGMMESPTQEKHNELELGGTVTSRRKIILQESPDIIRSRQSPESPVSKRSAIQSGSRSSKFFV</sequence>
<gene>
    <name evidence="2" type="ORF">DACRYDRAFT_24305</name>
</gene>
<evidence type="ECO:0000256" key="1">
    <source>
        <dbReference type="SAM" id="MobiDB-lite"/>
    </source>
</evidence>
<dbReference type="EMBL" id="JH795872">
    <property type="protein sequence ID" value="EJT98723.1"/>
    <property type="molecule type" value="Genomic_DNA"/>
</dbReference>
<reference evidence="2 3" key="1">
    <citation type="journal article" date="2012" name="Science">
        <title>The Paleozoic origin of enzymatic lignin decomposition reconstructed from 31 fungal genomes.</title>
        <authorList>
            <person name="Floudas D."/>
            <person name="Binder M."/>
            <person name="Riley R."/>
            <person name="Barry K."/>
            <person name="Blanchette R.A."/>
            <person name="Henrissat B."/>
            <person name="Martinez A.T."/>
            <person name="Otillar R."/>
            <person name="Spatafora J.W."/>
            <person name="Yadav J.S."/>
            <person name="Aerts A."/>
            <person name="Benoit I."/>
            <person name="Boyd A."/>
            <person name="Carlson A."/>
            <person name="Copeland A."/>
            <person name="Coutinho P.M."/>
            <person name="de Vries R.P."/>
            <person name="Ferreira P."/>
            <person name="Findley K."/>
            <person name="Foster B."/>
            <person name="Gaskell J."/>
            <person name="Glotzer D."/>
            <person name="Gorecki P."/>
            <person name="Heitman J."/>
            <person name="Hesse C."/>
            <person name="Hori C."/>
            <person name="Igarashi K."/>
            <person name="Jurgens J.A."/>
            <person name="Kallen N."/>
            <person name="Kersten P."/>
            <person name="Kohler A."/>
            <person name="Kuees U."/>
            <person name="Kumar T.K.A."/>
            <person name="Kuo A."/>
            <person name="LaButti K."/>
            <person name="Larrondo L.F."/>
            <person name="Lindquist E."/>
            <person name="Ling A."/>
            <person name="Lombard V."/>
            <person name="Lucas S."/>
            <person name="Lundell T."/>
            <person name="Martin R."/>
            <person name="McLaughlin D.J."/>
            <person name="Morgenstern I."/>
            <person name="Morin E."/>
            <person name="Murat C."/>
            <person name="Nagy L.G."/>
            <person name="Nolan M."/>
            <person name="Ohm R.A."/>
            <person name="Patyshakuliyeva A."/>
            <person name="Rokas A."/>
            <person name="Ruiz-Duenas F.J."/>
            <person name="Sabat G."/>
            <person name="Salamov A."/>
            <person name="Samejima M."/>
            <person name="Schmutz J."/>
            <person name="Slot J.C."/>
            <person name="St John F."/>
            <person name="Stenlid J."/>
            <person name="Sun H."/>
            <person name="Sun S."/>
            <person name="Syed K."/>
            <person name="Tsang A."/>
            <person name="Wiebenga A."/>
            <person name="Young D."/>
            <person name="Pisabarro A."/>
            <person name="Eastwood D.C."/>
            <person name="Martin F."/>
            <person name="Cullen D."/>
            <person name="Grigoriev I.V."/>
            <person name="Hibbett D.S."/>
        </authorList>
    </citation>
    <scope>NUCLEOTIDE SEQUENCE [LARGE SCALE GENOMIC DNA]</scope>
    <source>
        <strain evidence="2 3">DJM-731 SS1</strain>
    </source>
</reference>
<protein>
    <submittedName>
        <fullName evidence="2">Uncharacterized protein</fullName>
    </submittedName>
</protein>
<feature type="compositionally biased region" description="Basic and acidic residues" evidence="1">
    <location>
        <begin position="117"/>
        <end position="129"/>
    </location>
</feature>
<name>M5FSC6_DACPD</name>
<accession>M5FSC6</accession>
<feature type="compositionally biased region" description="Basic residues" evidence="1">
    <location>
        <begin position="13"/>
        <end position="23"/>
    </location>
</feature>
<feature type="compositionally biased region" description="Polar residues" evidence="1">
    <location>
        <begin position="196"/>
        <end position="209"/>
    </location>
</feature>
<keyword evidence="3" id="KW-1185">Reference proteome</keyword>
<dbReference type="OrthoDB" id="10518324at2759"/>
<feature type="non-terminal residue" evidence="2">
    <location>
        <position position="209"/>
    </location>
</feature>
<feature type="compositionally biased region" description="Polar residues" evidence="1">
    <location>
        <begin position="86"/>
        <end position="98"/>
    </location>
</feature>
<dbReference type="Proteomes" id="UP000030653">
    <property type="component" value="Unassembled WGS sequence"/>
</dbReference>
<feature type="region of interest" description="Disordered" evidence="1">
    <location>
        <begin position="1"/>
        <end position="47"/>
    </location>
</feature>
<dbReference type="AlphaFoldDB" id="M5FSC6"/>
<feature type="compositionally biased region" description="Polar residues" evidence="1">
    <location>
        <begin position="1"/>
        <end position="10"/>
    </location>
</feature>
<proteinExistence type="predicted"/>
<evidence type="ECO:0000313" key="2">
    <source>
        <dbReference type="EMBL" id="EJT98723.1"/>
    </source>
</evidence>
<organism evidence="2 3">
    <name type="scientific">Dacryopinax primogenitus (strain DJM 731)</name>
    <name type="common">Brown rot fungus</name>
    <dbReference type="NCBI Taxonomy" id="1858805"/>
    <lineage>
        <taxon>Eukaryota</taxon>
        <taxon>Fungi</taxon>
        <taxon>Dikarya</taxon>
        <taxon>Basidiomycota</taxon>
        <taxon>Agaricomycotina</taxon>
        <taxon>Dacrymycetes</taxon>
        <taxon>Dacrymycetales</taxon>
        <taxon>Dacrymycetaceae</taxon>
        <taxon>Dacryopinax</taxon>
    </lineage>
</organism>